<proteinExistence type="predicted"/>
<dbReference type="InterPro" id="IPR028082">
    <property type="entry name" value="Peripla_BP_I"/>
</dbReference>
<reference evidence="5 6" key="1">
    <citation type="submission" date="2017-12" db="EMBL/GenBank/DDBJ databases">
        <title>Genomic Encyclopedia of Type Strains, Phase III (KMG-III): the genomes of soil and plant-associated and newly described type strains.</title>
        <authorList>
            <person name="Whitman W."/>
        </authorList>
    </citation>
    <scope>NUCLEOTIDE SEQUENCE [LARGE SCALE GENOMIC DNA]</scope>
    <source>
        <strain evidence="5 6">LP43</strain>
    </source>
</reference>
<gene>
    <name evidence="5" type="ORF">BD749_2750</name>
</gene>
<dbReference type="AlphaFoldDB" id="A0A2N3U840"/>
<dbReference type="Pfam" id="PF00356">
    <property type="entry name" value="LacI"/>
    <property type="match status" value="1"/>
</dbReference>
<dbReference type="PANTHER" id="PTHR30146">
    <property type="entry name" value="LACI-RELATED TRANSCRIPTIONAL REPRESSOR"/>
    <property type="match status" value="1"/>
</dbReference>
<dbReference type="SUPFAM" id="SSF53822">
    <property type="entry name" value="Periplasmic binding protein-like I"/>
    <property type="match status" value="1"/>
</dbReference>
<evidence type="ECO:0000313" key="6">
    <source>
        <dbReference type="Proteomes" id="UP000233782"/>
    </source>
</evidence>
<sequence>MVFPGYLGYRSIVIQNLSRGKSDHEIESNVNKQIVRIKDIAEKANVSAGTVDRVLHNRGRVAEDVRQRVLKIAEELNYTPNILARALVTNKVYNIAALIPDPAADQYWQAPKVGIEKAEAELRQYGIRVTQYIFDPFHAASFLNEADKVAAIKYDGILIAPIFYRQSLSFFTKWRRDGIPFVLFNTHIPDYEPLMYIGQDSYQSGVLAAKLMHYGCRDKATFVVAHVEEDIQNSSHLIHKEQGFVDYFSRNNLDGYYNIVQKDLQSTSQASMLQQLDQLFEETPGIKGIFVTNSKSNIIAEYLQQKKMQHINLIGYDLLEKNLQYLNNGVIDFLINQNPKGQGYWGIQGLADHLVFQKKNNPIKYLPLDIITKENLHYYIEADQ</sequence>
<evidence type="ECO:0000259" key="4">
    <source>
        <dbReference type="PROSITE" id="PS50932"/>
    </source>
</evidence>
<evidence type="ECO:0000256" key="3">
    <source>
        <dbReference type="ARBA" id="ARBA00023163"/>
    </source>
</evidence>
<protein>
    <submittedName>
        <fullName evidence="5">LacI family transcriptional regulator</fullName>
    </submittedName>
</protein>
<dbReference type="CDD" id="cd06307">
    <property type="entry name" value="PBP1_sugar_binding"/>
    <property type="match status" value="1"/>
</dbReference>
<dbReference type="SUPFAM" id="SSF47413">
    <property type="entry name" value="lambda repressor-like DNA-binding domains"/>
    <property type="match status" value="1"/>
</dbReference>
<evidence type="ECO:0000256" key="1">
    <source>
        <dbReference type="ARBA" id="ARBA00023015"/>
    </source>
</evidence>
<dbReference type="GO" id="GO:0003700">
    <property type="term" value="F:DNA-binding transcription factor activity"/>
    <property type="evidence" value="ECO:0007669"/>
    <property type="project" value="TreeGrafter"/>
</dbReference>
<feature type="domain" description="HTH lacI-type" evidence="4">
    <location>
        <begin position="35"/>
        <end position="89"/>
    </location>
</feature>
<dbReference type="Gene3D" id="1.10.260.40">
    <property type="entry name" value="lambda repressor-like DNA-binding domains"/>
    <property type="match status" value="1"/>
</dbReference>
<name>A0A2N3U840_9BACT</name>
<dbReference type="SMART" id="SM00354">
    <property type="entry name" value="HTH_LACI"/>
    <property type="match status" value="1"/>
</dbReference>
<dbReference type="PROSITE" id="PS50932">
    <property type="entry name" value="HTH_LACI_2"/>
    <property type="match status" value="1"/>
</dbReference>
<dbReference type="GO" id="GO:0000976">
    <property type="term" value="F:transcription cis-regulatory region binding"/>
    <property type="evidence" value="ECO:0007669"/>
    <property type="project" value="TreeGrafter"/>
</dbReference>
<dbReference type="InterPro" id="IPR025997">
    <property type="entry name" value="SBP_2_dom"/>
</dbReference>
<organism evidence="5 6">
    <name type="scientific">Pontibacter ramchanderi</name>
    <dbReference type="NCBI Taxonomy" id="1179743"/>
    <lineage>
        <taxon>Bacteria</taxon>
        <taxon>Pseudomonadati</taxon>
        <taxon>Bacteroidota</taxon>
        <taxon>Cytophagia</taxon>
        <taxon>Cytophagales</taxon>
        <taxon>Hymenobacteraceae</taxon>
        <taxon>Pontibacter</taxon>
    </lineage>
</organism>
<dbReference type="InterPro" id="IPR010982">
    <property type="entry name" value="Lambda_DNA-bd_dom_sf"/>
</dbReference>
<dbReference type="InterPro" id="IPR000843">
    <property type="entry name" value="HTH_LacI"/>
</dbReference>
<keyword evidence="3" id="KW-0804">Transcription</keyword>
<dbReference type="Gene3D" id="3.40.50.2300">
    <property type="match status" value="2"/>
</dbReference>
<keyword evidence="1" id="KW-0805">Transcription regulation</keyword>
<dbReference type="PANTHER" id="PTHR30146:SF144">
    <property type="entry name" value="LACI-FAMILY TRANSCRIPTION REGULATOR"/>
    <property type="match status" value="1"/>
</dbReference>
<comment type="caution">
    <text evidence="5">The sequence shown here is derived from an EMBL/GenBank/DDBJ whole genome shotgun (WGS) entry which is preliminary data.</text>
</comment>
<dbReference type="CDD" id="cd01392">
    <property type="entry name" value="HTH_LacI"/>
    <property type="match status" value="1"/>
</dbReference>
<dbReference type="PROSITE" id="PS00356">
    <property type="entry name" value="HTH_LACI_1"/>
    <property type="match status" value="1"/>
</dbReference>
<keyword evidence="6" id="KW-1185">Reference proteome</keyword>
<dbReference type="Proteomes" id="UP000233782">
    <property type="component" value="Unassembled WGS sequence"/>
</dbReference>
<evidence type="ECO:0000256" key="2">
    <source>
        <dbReference type="ARBA" id="ARBA00023125"/>
    </source>
</evidence>
<accession>A0A2N3U840</accession>
<dbReference type="EMBL" id="PJMU01000003">
    <property type="protein sequence ID" value="PKV62920.1"/>
    <property type="molecule type" value="Genomic_DNA"/>
</dbReference>
<evidence type="ECO:0000313" key="5">
    <source>
        <dbReference type="EMBL" id="PKV62920.1"/>
    </source>
</evidence>
<dbReference type="Pfam" id="PF13407">
    <property type="entry name" value="Peripla_BP_4"/>
    <property type="match status" value="1"/>
</dbReference>
<keyword evidence="2" id="KW-0238">DNA-binding</keyword>